<sequence>MFSRATKSIVKTIGQRKYHAGEENIKLAVIGGAGEIGRSLSQMLKRTSKLDVLALYDVASLNKRFSTPIKLNYFSNGEFSTNLSNSRMLTMLEKSRSSKGDYRSENFQEPFYSNRAPKLSQNATEKFVESLCQLPIAEECATNQFSRPTMKSQGDHACARDLQGPRVLAEIGPASYRHGGRIITEIYKRFPDFAVHLNEARSSNDDVAPARRWYSNVVQSKLDRRAAAIADFELELEASSRNATAKAEKTDRRSGSRKRDATKETKTASSEQTVKRGLPKGAESRTQAMQKPDRTQRRNESRTTAKIEARSRNTAKSKNWTIPAALSDKKPKTLYGLVRHRRKPLTSFFHRFFDVQSGEPADDRCSSKIDRLDSAADRKILEESNIRDKSREKRSNVSTSVSDLASDLPEGVTSTDDARPLEQTESAMTVERSEEDRGCEINEDRATTSHSESENESARKMSSEIALFLENLQLNRIERRSLSVSSLTSYNLESLFADSEPTSPTSNQPFCPASFFSSSSDSDCKPTIRDKILRKVRGKTRDRGEDEICRRRECETEEASKSCGKKREEAPCGKRDEKRKPKCGDSDEDPCKPYRPDERYGPTCKKHEEEPMTYDPCDKFWDDSIHGPRCKKPPKKKTDTCCQRKKSCDAKAKKKSKKCEKSW</sequence>
<evidence type="ECO:0000313" key="2">
    <source>
        <dbReference type="EMBL" id="KAK1134244.1"/>
    </source>
</evidence>
<feature type="compositionally biased region" description="Basic and acidic residues" evidence="1">
    <location>
        <begin position="291"/>
        <end position="311"/>
    </location>
</feature>
<reference evidence="2" key="1">
    <citation type="submission" date="2021-10" db="EMBL/GenBank/DDBJ databases">
        <title>Melipona bicolor Genome sequencing and assembly.</title>
        <authorList>
            <person name="Araujo N.S."/>
            <person name="Arias M.C."/>
        </authorList>
    </citation>
    <scope>NUCLEOTIDE SEQUENCE</scope>
    <source>
        <strain evidence="2">USP_2M_L1-L4_2017</strain>
        <tissue evidence="2">Whole body</tissue>
    </source>
</reference>
<feature type="compositionally biased region" description="Basic and acidic residues" evidence="1">
    <location>
        <begin position="383"/>
        <end position="395"/>
    </location>
</feature>
<dbReference type="AlphaFoldDB" id="A0AA40GAY4"/>
<accession>A0AA40GAY4</accession>
<proteinExistence type="predicted"/>
<feature type="region of interest" description="Disordered" evidence="1">
    <location>
        <begin position="383"/>
        <end position="458"/>
    </location>
</feature>
<feature type="region of interest" description="Disordered" evidence="1">
    <location>
        <begin position="555"/>
        <end position="612"/>
    </location>
</feature>
<dbReference type="Proteomes" id="UP001177670">
    <property type="component" value="Unassembled WGS sequence"/>
</dbReference>
<gene>
    <name evidence="2" type="ORF">K0M31_012026</name>
</gene>
<protein>
    <submittedName>
        <fullName evidence="2">Uncharacterized protein</fullName>
    </submittedName>
</protein>
<keyword evidence="3" id="KW-1185">Reference proteome</keyword>
<feature type="compositionally biased region" description="Basic and acidic residues" evidence="1">
    <location>
        <begin position="246"/>
        <end position="266"/>
    </location>
</feature>
<evidence type="ECO:0000256" key="1">
    <source>
        <dbReference type="SAM" id="MobiDB-lite"/>
    </source>
</evidence>
<comment type="caution">
    <text evidence="2">The sequence shown here is derived from an EMBL/GenBank/DDBJ whole genome shotgun (WGS) entry which is preliminary data.</text>
</comment>
<feature type="compositionally biased region" description="Basic residues" evidence="1">
    <location>
        <begin position="652"/>
        <end position="663"/>
    </location>
</feature>
<feature type="compositionally biased region" description="Basic and acidic residues" evidence="1">
    <location>
        <begin position="431"/>
        <end position="458"/>
    </location>
</feature>
<dbReference type="EMBL" id="JAHYIQ010000003">
    <property type="protein sequence ID" value="KAK1134244.1"/>
    <property type="molecule type" value="Genomic_DNA"/>
</dbReference>
<feature type="region of interest" description="Disordered" evidence="1">
    <location>
        <begin position="239"/>
        <end position="324"/>
    </location>
</feature>
<feature type="region of interest" description="Disordered" evidence="1">
    <location>
        <begin position="625"/>
        <end position="663"/>
    </location>
</feature>
<evidence type="ECO:0000313" key="3">
    <source>
        <dbReference type="Proteomes" id="UP001177670"/>
    </source>
</evidence>
<organism evidence="2 3">
    <name type="scientific">Melipona bicolor</name>
    <dbReference type="NCBI Taxonomy" id="60889"/>
    <lineage>
        <taxon>Eukaryota</taxon>
        <taxon>Metazoa</taxon>
        <taxon>Ecdysozoa</taxon>
        <taxon>Arthropoda</taxon>
        <taxon>Hexapoda</taxon>
        <taxon>Insecta</taxon>
        <taxon>Pterygota</taxon>
        <taxon>Neoptera</taxon>
        <taxon>Endopterygota</taxon>
        <taxon>Hymenoptera</taxon>
        <taxon>Apocrita</taxon>
        <taxon>Aculeata</taxon>
        <taxon>Apoidea</taxon>
        <taxon>Anthophila</taxon>
        <taxon>Apidae</taxon>
        <taxon>Melipona</taxon>
    </lineage>
</organism>
<name>A0AA40GAY4_9HYME</name>